<feature type="domain" description="Kinesin-like protein KIF2A-like N-terminal" evidence="4">
    <location>
        <begin position="118"/>
        <end position="155"/>
    </location>
</feature>
<reference evidence="5" key="1">
    <citation type="submission" date="2022-08" db="UniProtKB">
        <authorList>
            <consortium name="EnsemblMetazoa"/>
        </authorList>
    </citation>
    <scope>IDENTIFICATION</scope>
    <source>
        <strain evidence="5">EBRO</strain>
    </source>
</reference>
<dbReference type="STRING" id="41427.A0A182JD87"/>
<organism evidence="5">
    <name type="scientific">Anopheles atroparvus</name>
    <name type="common">European mosquito</name>
    <dbReference type="NCBI Taxonomy" id="41427"/>
    <lineage>
        <taxon>Eukaryota</taxon>
        <taxon>Metazoa</taxon>
        <taxon>Ecdysozoa</taxon>
        <taxon>Arthropoda</taxon>
        <taxon>Hexapoda</taxon>
        <taxon>Insecta</taxon>
        <taxon>Pterygota</taxon>
        <taxon>Neoptera</taxon>
        <taxon>Endopterygota</taxon>
        <taxon>Diptera</taxon>
        <taxon>Nematocera</taxon>
        <taxon>Culicoidea</taxon>
        <taxon>Culicidae</taxon>
        <taxon>Anophelinae</taxon>
        <taxon>Anopheles</taxon>
    </lineage>
</organism>
<dbReference type="AlphaFoldDB" id="A0A182JD87"/>
<dbReference type="EnsemblMetazoa" id="AATE015907-RA">
    <property type="protein sequence ID" value="AATE015907-PA.1"/>
    <property type="gene ID" value="AATE015907"/>
</dbReference>
<evidence type="ECO:0000256" key="1">
    <source>
        <dbReference type="ARBA" id="ARBA00022490"/>
    </source>
</evidence>
<keyword evidence="1" id="KW-0963">Cytoplasm</keyword>
<accession>A0A182JD87</accession>
<keyword evidence="3" id="KW-0175">Coiled coil</keyword>
<dbReference type="EMBL" id="AXCP01007160">
    <property type="status" value="NOT_ANNOTATED_CDS"/>
    <property type="molecule type" value="Genomic_DNA"/>
</dbReference>
<protein>
    <recommendedName>
        <fullName evidence="4">Kinesin-like protein KIF2A-like N-terminal domain-containing protein</fullName>
    </recommendedName>
</protein>
<dbReference type="VEuPathDB" id="VectorBase:AATE015907"/>
<evidence type="ECO:0000256" key="3">
    <source>
        <dbReference type="ARBA" id="ARBA00023054"/>
    </source>
</evidence>
<proteinExistence type="predicted"/>
<dbReference type="EMBL" id="AXCP01007162">
    <property type="status" value="NOT_ANNOTATED_CDS"/>
    <property type="molecule type" value="Genomic_DNA"/>
</dbReference>
<name>A0A182JD87_ANOAO</name>
<dbReference type="Pfam" id="PF22923">
    <property type="entry name" value="KIF2A-like_1st"/>
    <property type="match status" value="1"/>
</dbReference>
<dbReference type="InterPro" id="IPR054473">
    <property type="entry name" value="KIF2A-like_N"/>
</dbReference>
<sequence length="350" mass="38636">MTSIRAAKEVDDLIKESKRTAKDHLILVVKPSADSAEVCRKASALAPPGCKSTLLAETVQMAIPGIDMLVITQEVSLAVAEKLGEPIIPSTVRLWRRFDELQCSRFRLSRKQANKIAGRIHTAMVSRFHESTRSVTVEWYERGESKGKEIELDALLELNKVEMVPAVQQGECEPQQDKDGAQAPASLSRNATHAAIRFNNLMAQRAEKAKPILPLMSALNRMNNAPVPEAPPAAAIGQARPVKMDQMTGPRNNGPRIRIMLANTMTTRLQSYVREEVRVAEGNLAPLSSRLRYSIFSLPPLNNSTRIGIDLPIARFQILVNLTLFGNSEAILTCVGRRTSGKCQDNVNKR</sequence>
<evidence type="ECO:0000259" key="4">
    <source>
        <dbReference type="Pfam" id="PF22923"/>
    </source>
</evidence>
<dbReference type="EMBL" id="AXCP01007161">
    <property type="status" value="NOT_ANNOTATED_CDS"/>
    <property type="molecule type" value="Genomic_DNA"/>
</dbReference>
<keyword evidence="2" id="KW-0493">Microtubule</keyword>
<evidence type="ECO:0000256" key="2">
    <source>
        <dbReference type="ARBA" id="ARBA00022701"/>
    </source>
</evidence>
<dbReference type="GO" id="GO:0005874">
    <property type="term" value="C:microtubule"/>
    <property type="evidence" value="ECO:0007669"/>
    <property type="project" value="UniProtKB-KW"/>
</dbReference>
<evidence type="ECO:0000313" key="5">
    <source>
        <dbReference type="EnsemblMetazoa" id="AATE015907-PA.1"/>
    </source>
</evidence>